<keyword evidence="2" id="KW-1185">Reference proteome</keyword>
<evidence type="ECO:0000313" key="1">
    <source>
        <dbReference type="EMBL" id="MPC21873.1"/>
    </source>
</evidence>
<evidence type="ECO:0000313" key="2">
    <source>
        <dbReference type="Proteomes" id="UP000324222"/>
    </source>
</evidence>
<dbReference type="AlphaFoldDB" id="A0A5B7DL52"/>
<gene>
    <name evidence="1" type="ORF">E2C01_014876</name>
</gene>
<reference evidence="1 2" key="1">
    <citation type="submission" date="2019-05" db="EMBL/GenBank/DDBJ databases">
        <title>Another draft genome of Portunus trituberculatus and its Hox gene families provides insights of decapod evolution.</title>
        <authorList>
            <person name="Jeong J.-H."/>
            <person name="Song I."/>
            <person name="Kim S."/>
            <person name="Choi T."/>
            <person name="Kim D."/>
            <person name="Ryu S."/>
            <person name="Kim W."/>
        </authorList>
    </citation>
    <scope>NUCLEOTIDE SEQUENCE [LARGE SCALE GENOMIC DNA]</scope>
    <source>
        <tissue evidence="1">Muscle</tissue>
    </source>
</reference>
<organism evidence="1 2">
    <name type="scientific">Portunus trituberculatus</name>
    <name type="common">Swimming crab</name>
    <name type="synonym">Neptunus trituberculatus</name>
    <dbReference type="NCBI Taxonomy" id="210409"/>
    <lineage>
        <taxon>Eukaryota</taxon>
        <taxon>Metazoa</taxon>
        <taxon>Ecdysozoa</taxon>
        <taxon>Arthropoda</taxon>
        <taxon>Crustacea</taxon>
        <taxon>Multicrustacea</taxon>
        <taxon>Malacostraca</taxon>
        <taxon>Eumalacostraca</taxon>
        <taxon>Eucarida</taxon>
        <taxon>Decapoda</taxon>
        <taxon>Pleocyemata</taxon>
        <taxon>Brachyura</taxon>
        <taxon>Eubrachyura</taxon>
        <taxon>Portunoidea</taxon>
        <taxon>Portunidae</taxon>
        <taxon>Portuninae</taxon>
        <taxon>Portunus</taxon>
    </lineage>
</organism>
<protein>
    <submittedName>
        <fullName evidence="1">Uncharacterized protein</fullName>
    </submittedName>
</protein>
<proteinExistence type="predicted"/>
<dbReference type="Proteomes" id="UP000324222">
    <property type="component" value="Unassembled WGS sequence"/>
</dbReference>
<comment type="caution">
    <text evidence="1">The sequence shown here is derived from an EMBL/GenBank/DDBJ whole genome shotgun (WGS) entry which is preliminary data.</text>
</comment>
<dbReference type="EMBL" id="VSRR010001026">
    <property type="protein sequence ID" value="MPC21873.1"/>
    <property type="molecule type" value="Genomic_DNA"/>
</dbReference>
<name>A0A5B7DL52_PORTR</name>
<accession>A0A5B7DL52</accession>
<sequence length="110" mass="12095">MQSGAVCRHHSIYYLTTHQHNEWLGQYTLRGAHRDTLCVVHGERLGVASDLQADQRGNLSLTLFPQAGHVVIQAVLSLAQAHPGVSAEGVTLPRPRPIHVKATQHVVLRL</sequence>